<protein>
    <submittedName>
        <fullName evidence="1">Uncharacterized protein</fullName>
    </submittedName>
</protein>
<gene>
    <name evidence="1" type="ORF">D1953_00795</name>
</gene>
<organism evidence="1 2">
    <name type="scientific">Peribacillus asahii</name>
    <dbReference type="NCBI Taxonomy" id="228899"/>
    <lineage>
        <taxon>Bacteria</taxon>
        <taxon>Bacillati</taxon>
        <taxon>Bacillota</taxon>
        <taxon>Bacilli</taxon>
        <taxon>Bacillales</taxon>
        <taxon>Bacillaceae</taxon>
        <taxon>Peribacillus</taxon>
    </lineage>
</organism>
<dbReference type="Proteomes" id="UP000266016">
    <property type="component" value="Unassembled WGS sequence"/>
</dbReference>
<keyword evidence="2" id="KW-1185">Reference proteome</keyword>
<dbReference type="EMBL" id="QWVS01000002">
    <property type="protein sequence ID" value="RID89141.1"/>
    <property type="molecule type" value="Genomic_DNA"/>
</dbReference>
<dbReference type="RefSeq" id="WP_119115252.1">
    <property type="nucleotide sequence ID" value="NZ_QWVS01000002.1"/>
</dbReference>
<evidence type="ECO:0000313" key="2">
    <source>
        <dbReference type="Proteomes" id="UP000266016"/>
    </source>
</evidence>
<accession>A0A398BJE2</accession>
<sequence length="75" mass="8837">MKPYQINNMIIDDEFDGEEFVTTDFAYQNKDYSITFKKADLEIINTWIFKDGTSLPANLSDNIIELIREDVKKRI</sequence>
<evidence type="ECO:0000313" key="1">
    <source>
        <dbReference type="EMBL" id="RID89141.1"/>
    </source>
</evidence>
<name>A0A398BJE2_9BACI</name>
<proteinExistence type="predicted"/>
<reference evidence="1 2" key="1">
    <citation type="submission" date="2018-08" db="EMBL/GenBank/DDBJ databases">
        <title>Bacillus jemisoniae sp. nov., Bacillus chryseoplanitiae sp. nov., Bacillus resnikiae sp. nov., and Bacillus frankliniae sp. nov., isolated from Viking spacecraft and associated surfaces.</title>
        <authorList>
            <person name="Seuylemezian A."/>
            <person name="Vaishampayan P."/>
        </authorList>
    </citation>
    <scope>NUCLEOTIDE SEQUENCE [LARGE SCALE GENOMIC DNA]</scope>
    <source>
        <strain evidence="1 2">MA001</strain>
    </source>
</reference>
<comment type="caution">
    <text evidence="1">The sequence shown here is derived from an EMBL/GenBank/DDBJ whole genome shotgun (WGS) entry which is preliminary data.</text>
</comment>
<dbReference type="AlphaFoldDB" id="A0A398BJE2"/>